<dbReference type="PANTHER" id="PTHR12992">
    <property type="entry name" value="NUDIX HYDROLASE"/>
    <property type="match status" value="1"/>
</dbReference>
<feature type="compositionally biased region" description="Low complexity" evidence="8">
    <location>
        <begin position="427"/>
        <end position="439"/>
    </location>
</feature>
<evidence type="ECO:0000256" key="3">
    <source>
        <dbReference type="ARBA" id="ARBA00006506"/>
    </source>
</evidence>
<evidence type="ECO:0000256" key="7">
    <source>
        <dbReference type="ARBA" id="ARBA00023211"/>
    </source>
</evidence>
<dbReference type="EMBL" id="JAAAUQ010001119">
    <property type="protein sequence ID" value="KAF9142603.1"/>
    <property type="molecule type" value="Genomic_DNA"/>
</dbReference>
<dbReference type="InterPro" id="IPR000059">
    <property type="entry name" value="NUDIX_hydrolase_NudL_CS"/>
</dbReference>
<evidence type="ECO:0000256" key="6">
    <source>
        <dbReference type="ARBA" id="ARBA00022842"/>
    </source>
</evidence>
<dbReference type="InterPro" id="IPR000086">
    <property type="entry name" value="NUDIX_hydrolase_dom"/>
</dbReference>
<name>A0A9P5V7E1_9FUNG</name>
<evidence type="ECO:0000313" key="11">
    <source>
        <dbReference type="Proteomes" id="UP000748756"/>
    </source>
</evidence>
<protein>
    <submittedName>
        <fullName evidence="10">Nudix (Nucleoside diphosphate linked moiety X)-type motif 8</fullName>
    </submittedName>
</protein>
<evidence type="ECO:0000256" key="5">
    <source>
        <dbReference type="ARBA" id="ARBA00022801"/>
    </source>
</evidence>
<dbReference type="Pfam" id="PF00293">
    <property type="entry name" value="NUDIX"/>
    <property type="match status" value="1"/>
</dbReference>
<dbReference type="PANTHER" id="PTHR12992:SF11">
    <property type="entry name" value="MITOCHONDRIAL COENZYME A DIPHOSPHATASE NUDT8"/>
    <property type="match status" value="1"/>
</dbReference>
<feature type="compositionally biased region" description="Low complexity" evidence="8">
    <location>
        <begin position="52"/>
        <end position="68"/>
    </location>
</feature>
<evidence type="ECO:0000259" key="9">
    <source>
        <dbReference type="PROSITE" id="PS51462"/>
    </source>
</evidence>
<dbReference type="AlphaFoldDB" id="A0A9P5V7E1"/>
<feature type="region of interest" description="Disordered" evidence="8">
    <location>
        <begin position="52"/>
        <end position="82"/>
    </location>
</feature>
<dbReference type="PROSITE" id="PS51462">
    <property type="entry name" value="NUDIX"/>
    <property type="match status" value="1"/>
</dbReference>
<comment type="caution">
    <text evidence="10">The sequence shown here is derived from an EMBL/GenBank/DDBJ whole genome shotgun (WGS) entry which is preliminary data.</text>
</comment>
<dbReference type="Proteomes" id="UP000748756">
    <property type="component" value="Unassembled WGS sequence"/>
</dbReference>
<dbReference type="CDD" id="cd03426">
    <property type="entry name" value="NUDIX_CoAse_Nudt7"/>
    <property type="match status" value="1"/>
</dbReference>
<reference evidence="10" key="1">
    <citation type="journal article" date="2020" name="Fungal Divers.">
        <title>Resolving the Mortierellaceae phylogeny through synthesis of multi-gene phylogenetics and phylogenomics.</title>
        <authorList>
            <person name="Vandepol N."/>
            <person name="Liber J."/>
            <person name="Desiro A."/>
            <person name="Na H."/>
            <person name="Kennedy M."/>
            <person name="Barry K."/>
            <person name="Grigoriev I.V."/>
            <person name="Miller A.N."/>
            <person name="O'Donnell K."/>
            <person name="Stajich J.E."/>
            <person name="Bonito G."/>
        </authorList>
    </citation>
    <scope>NUCLEOTIDE SEQUENCE</scope>
    <source>
        <strain evidence="10">NRRL 6426</strain>
    </source>
</reference>
<dbReference type="GO" id="GO:0010945">
    <property type="term" value="F:coenzyme A diphosphatase activity"/>
    <property type="evidence" value="ECO:0007669"/>
    <property type="project" value="InterPro"/>
</dbReference>
<evidence type="ECO:0000256" key="2">
    <source>
        <dbReference type="ARBA" id="ARBA00001946"/>
    </source>
</evidence>
<dbReference type="OrthoDB" id="206213at2759"/>
<keyword evidence="4" id="KW-0479">Metal-binding</keyword>
<feature type="domain" description="Nudix hydrolase" evidence="9">
    <location>
        <begin position="230"/>
        <end position="373"/>
    </location>
</feature>
<proteinExistence type="inferred from homology"/>
<comment type="cofactor">
    <cofactor evidence="2">
        <name>Mg(2+)</name>
        <dbReference type="ChEBI" id="CHEBI:18420"/>
    </cofactor>
</comment>
<dbReference type="GO" id="GO:0000287">
    <property type="term" value="F:magnesium ion binding"/>
    <property type="evidence" value="ECO:0007669"/>
    <property type="project" value="InterPro"/>
</dbReference>
<keyword evidence="7" id="KW-0464">Manganese</keyword>
<dbReference type="GO" id="GO:0009132">
    <property type="term" value="P:nucleoside diphosphate metabolic process"/>
    <property type="evidence" value="ECO:0007669"/>
    <property type="project" value="InterPro"/>
</dbReference>
<comment type="similarity">
    <text evidence="3">Belongs to the Nudix hydrolase family. PCD1 subfamily.</text>
</comment>
<dbReference type="Gene3D" id="3.90.79.10">
    <property type="entry name" value="Nucleoside Triphosphate Pyrophosphohydrolase"/>
    <property type="match status" value="1"/>
</dbReference>
<feature type="compositionally biased region" description="Low complexity" evidence="8">
    <location>
        <begin position="26"/>
        <end position="42"/>
    </location>
</feature>
<gene>
    <name evidence="10" type="primary">NUDT8</name>
    <name evidence="10" type="ORF">BG015_000727</name>
</gene>
<dbReference type="SUPFAM" id="SSF55811">
    <property type="entry name" value="Nudix"/>
    <property type="match status" value="1"/>
</dbReference>
<keyword evidence="11" id="KW-1185">Reference proteome</keyword>
<dbReference type="PROSITE" id="PS01293">
    <property type="entry name" value="NUDIX_COA"/>
    <property type="match status" value="1"/>
</dbReference>
<keyword evidence="5" id="KW-0378">Hydrolase</keyword>
<dbReference type="InterPro" id="IPR015797">
    <property type="entry name" value="NUDIX_hydrolase-like_dom_sf"/>
</dbReference>
<evidence type="ECO:0000256" key="4">
    <source>
        <dbReference type="ARBA" id="ARBA00022723"/>
    </source>
</evidence>
<comment type="cofactor">
    <cofactor evidence="1">
        <name>Mn(2+)</name>
        <dbReference type="ChEBI" id="CHEBI:29035"/>
    </cofactor>
</comment>
<feature type="region of interest" description="Disordered" evidence="8">
    <location>
        <begin position="418"/>
        <end position="439"/>
    </location>
</feature>
<accession>A0A9P5V7E1</accession>
<evidence type="ECO:0000313" key="10">
    <source>
        <dbReference type="EMBL" id="KAF9142603.1"/>
    </source>
</evidence>
<evidence type="ECO:0000256" key="8">
    <source>
        <dbReference type="SAM" id="MobiDB-lite"/>
    </source>
</evidence>
<organism evidence="10 11">
    <name type="scientific">Linnemannia schmuckeri</name>
    <dbReference type="NCBI Taxonomy" id="64567"/>
    <lineage>
        <taxon>Eukaryota</taxon>
        <taxon>Fungi</taxon>
        <taxon>Fungi incertae sedis</taxon>
        <taxon>Mucoromycota</taxon>
        <taxon>Mortierellomycotina</taxon>
        <taxon>Mortierellomycetes</taxon>
        <taxon>Mortierellales</taxon>
        <taxon>Mortierellaceae</taxon>
        <taxon>Linnemannia</taxon>
    </lineage>
</organism>
<keyword evidence="6" id="KW-0460">Magnesium</keyword>
<dbReference type="GO" id="GO:0030145">
    <property type="term" value="F:manganese ion binding"/>
    <property type="evidence" value="ECO:0007669"/>
    <property type="project" value="InterPro"/>
</dbReference>
<feature type="region of interest" description="Disordered" evidence="8">
    <location>
        <begin position="23"/>
        <end position="42"/>
    </location>
</feature>
<evidence type="ECO:0000256" key="1">
    <source>
        <dbReference type="ARBA" id="ARBA00001936"/>
    </source>
</evidence>
<sequence length="439" mass="49160">MSAFLMPATCRCPQRSMLSHFVTPQTTTSPSLTLTSSGSRTRTRVTTTITATRTRSSLVSSPQQQHQQQRQKQHHASSSNISAAASAAADFASQPFLLNGSSQSKIFAPQYQTHTPLPLFYQSQLPYQAPPVPKAMPFYQYPSSSSHMTSSSPVNHQAAVYPSHQQRVKRQPSLKHGSYASRTIPPMMSAPVIEQRPIQFDRAFLDLARKRLEEGKDRASHHFDYCKDKPLREAAVFMPLCVVKGVPSVLFTLRSTKMRNHRGECSFPGGKRDPTDKSCLETALREMEEEVFISRDQVEILGEFTPMPNKDCTMRVQPYIGLIRQPINDISEIKFNPDEVSKVFTIPVDELLDPIKRKNLVRFRDSKYMYPIYHVEEEGCTVWGLTAFIMDGVLRRMLKQGPEGAMICPEDGNIQRYKPAPVPAPAPSVSASEPATVSA</sequence>
<dbReference type="InterPro" id="IPR045121">
    <property type="entry name" value="CoAse"/>
</dbReference>